<dbReference type="EMBL" id="CACVBS010000032">
    <property type="protein sequence ID" value="CAA7261151.1"/>
    <property type="molecule type" value="Genomic_DNA"/>
</dbReference>
<reference evidence="1 2" key="1">
    <citation type="submission" date="2020-01" db="EMBL/GenBank/DDBJ databases">
        <authorList>
            <person name="Gupta K D."/>
        </authorList>
    </citation>
    <scope>NUCLEOTIDE SEQUENCE [LARGE SCALE GENOMIC DNA]</scope>
</reference>
<evidence type="ECO:0000313" key="1">
    <source>
        <dbReference type="EMBL" id="CAA7261151.1"/>
    </source>
</evidence>
<gene>
    <name evidence="1" type="ORF">AAE3_LOCUS3371</name>
</gene>
<dbReference type="OrthoDB" id="341421at2759"/>
<comment type="caution">
    <text evidence="1">The sequence shown here is derived from an EMBL/GenBank/DDBJ whole genome shotgun (WGS) entry which is preliminary data.</text>
</comment>
<keyword evidence="2" id="KW-1185">Reference proteome</keyword>
<proteinExistence type="predicted"/>
<accession>A0A8S0VXQ1</accession>
<evidence type="ECO:0000313" key="2">
    <source>
        <dbReference type="Proteomes" id="UP000467700"/>
    </source>
</evidence>
<dbReference type="Proteomes" id="UP000467700">
    <property type="component" value="Unassembled WGS sequence"/>
</dbReference>
<protein>
    <submittedName>
        <fullName evidence="1">Uncharacterized protein</fullName>
    </submittedName>
</protein>
<dbReference type="AlphaFoldDB" id="A0A8S0VXQ1"/>
<sequence>MWIDSLPIAAKAIRDKGKLEELDFADILDIKYMIAKERNADVFQLAKKAIKRNPEQAYFYYAIAVRSEDSEGLRAAKKGLKCKQIVPFLQHMLLMRAVEHAGTMGLRLLEYGPSITDDGKLEEAAAFLTSALEDAKMYLSCAMPDSRHMQTVGSWAVLLTLVLKDALSPDLRELDEIVRKIDIGRQFSNFMGITAPRLDLYATQAAAIKYYASGLNEFSRIFNHLEEGGATKNIPSVNCATLDDDLAAWLENVHIEGGGSQADHHHHHGGNGDLHSKVNIDNVALYRCSWCGNPSAVLRKLTTII</sequence>
<name>A0A8S0VXQ1_CYCAE</name>
<organism evidence="1 2">
    <name type="scientific">Cyclocybe aegerita</name>
    <name type="common">Black poplar mushroom</name>
    <name type="synonym">Agrocybe aegerita</name>
    <dbReference type="NCBI Taxonomy" id="1973307"/>
    <lineage>
        <taxon>Eukaryota</taxon>
        <taxon>Fungi</taxon>
        <taxon>Dikarya</taxon>
        <taxon>Basidiomycota</taxon>
        <taxon>Agaricomycotina</taxon>
        <taxon>Agaricomycetes</taxon>
        <taxon>Agaricomycetidae</taxon>
        <taxon>Agaricales</taxon>
        <taxon>Agaricineae</taxon>
        <taxon>Bolbitiaceae</taxon>
        <taxon>Cyclocybe</taxon>
    </lineage>
</organism>